<dbReference type="InterPro" id="IPR041983">
    <property type="entry name" value="ADA2-like_ZZ"/>
</dbReference>
<dbReference type="EMBL" id="KN880611">
    <property type="protein sequence ID" value="KIY64947.1"/>
    <property type="molecule type" value="Genomic_DNA"/>
</dbReference>
<dbReference type="InterPro" id="IPR009057">
    <property type="entry name" value="Homeodomain-like_sf"/>
</dbReference>
<dbReference type="InterPro" id="IPR055141">
    <property type="entry name" value="TADA2A_B-like_dom"/>
</dbReference>
<dbReference type="Proteomes" id="UP000054007">
    <property type="component" value="Unassembled WGS sequence"/>
</dbReference>
<dbReference type="InterPro" id="IPR007526">
    <property type="entry name" value="SWIRM"/>
</dbReference>
<feature type="domain" description="ZZ-type" evidence="12">
    <location>
        <begin position="21"/>
        <end position="82"/>
    </location>
</feature>
<evidence type="ECO:0000313" key="16">
    <source>
        <dbReference type="EMBL" id="KIY64947.1"/>
    </source>
</evidence>
<dbReference type="Pfam" id="PF25299">
    <property type="entry name" value="ZZ_ADA2"/>
    <property type="match status" value="1"/>
</dbReference>
<dbReference type="InterPro" id="IPR017930">
    <property type="entry name" value="Myb_dom"/>
</dbReference>
<evidence type="ECO:0000256" key="1">
    <source>
        <dbReference type="ARBA" id="ARBA00004123"/>
    </source>
</evidence>
<dbReference type="InterPro" id="IPR016827">
    <property type="entry name" value="Ada2/TADA2"/>
</dbReference>
<dbReference type="Pfam" id="PF22941">
    <property type="entry name" value="TADA2A-like_3rd"/>
    <property type="match status" value="2"/>
</dbReference>
<evidence type="ECO:0000256" key="2">
    <source>
        <dbReference type="ARBA" id="ARBA00022723"/>
    </source>
</evidence>
<keyword evidence="6 8" id="KW-0804">Transcription</keyword>
<dbReference type="GO" id="GO:0006357">
    <property type="term" value="P:regulation of transcription by RNA polymerase II"/>
    <property type="evidence" value="ECO:0007669"/>
    <property type="project" value="InterPro"/>
</dbReference>
<evidence type="ECO:0000259" key="13">
    <source>
        <dbReference type="PROSITE" id="PS50934"/>
    </source>
</evidence>
<gene>
    <name evidence="16" type="ORF">CYLTODRAFT_401176</name>
</gene>
<dbReference type="PROSITE" id="PS50934">
    <property type="entry name" value="SWIRM"/>
    <property type="match status" value="1"/>
</dbReference>
<evidence type="ECO:0000259" key="15">
    <source>
        <dbReference type="PROSITE" id="PS51294"/>
    </source>
</evidence>
<dbReference type="CDD" id="cd00167">
    <property type="entry name" value="SANT"/>
    <property type="match status" value="1"/>
</dbReference>
<accession>A0A0D7B390</accession>
<evidence type="ECO:0000256" key="3">
    <source>
        <dbReference type="ARBA" id="ARBA00022771"/>
    </source>
</evidence>
<feature type="region of interest" description="Disordered" evidence="10">
    <location>
        <begin position="428"/>
        <end position="455"/>
    </location>
</feature>
<keyword evidence="17" id="KW-1185">Reference proteome</keyword>
<feature type="domain" description="Myb-like" evidence="11">
    <location>
        <begin position="89"/>
        <end position="132"/>
    </location>
</feature>
<evidence type="ECO:0000256" key="9">
    <source>
        <dbReference type="PROSITE-ProRule" id="PRU00228"/>
    </source>
</evidence>
<comment type="subcellular location">
    <subcellularLocation>
        <location evidence="1 8">Nucleus</location>
    </subcellularLocation>
</comment>
<evidence type="ECO:0000313" key="17">
    <source>
        <dbReference type="Proteomes" id="UP000054007"/>
    </source>
</evidence>
<feature type="region of interest" description="Disordered" evidence="10">
    <location>
        <begin position="564"/>
        <end position="608"/>
    </location>
</feature>
<protein>
    <recommendedName>
        <fullName evidence="8">Transcriptional adapter 2</fullName>
    </recommendedName>
</protein>
<dbReference type="SUPFAM" id="SSF57850">
    <property type="entry name" value="RING/U-box"/>
    <property type="match status" value="1"/>
</dbReference>
<dbReference type="PROSITE" id="PS51294">
    <property type="entry name" value="HTH_MYB"/>
    <property type="match status" value="1"/>
</dbReference>
<dbReference type="GO" id="GO:0070461">
    <property type="term" value="C:SAGA-type complex"/>
    <property type="evidence" value="ECO:0007669"/>
    <property type="project" value="TreeGrafter"/>
</dbReference>
<evidence type="ECO:0000256" key="10">
    <source>
        <dbReference type="SAM" id="MobiDB-lite"/>
    </source>
</evidence>
<dbReference type="FunFam" id="1.10.10.60:FF:000115">
    <property type="entry name" value="Transcriptional adapter 2"/>
    <property type="match status" value="1"/>
</dbReference>
<evidence type="ECO:0000259" key="12">
    <source>
        <dbReference type="PROSITE" id="PS50135"/>
    </source>
</evidence>
<evidence type="ECO:0000259" key="14">
    <source>
        <dbReference type="PROSITE" id="PS51293"/>
    </source>
</evidence>
<dbReference type="PIRSF" id="PIRSF025024">
    <property type="entry name" value="Transcriptional_adaptor_2"/>
    <property type="match status" value="1"/>
</dbReference>
<dbReference type="GO" id="GO:0005634">
    <property type="term" value="C:nucleus"/>
    <property type="evidence" value="ECO:0007669"/>
    <property type="project" value="UniProtKB-SubCell"/>
</dbReference>
<dbReference type="GO" id="GO:0006338">
    <property type="term" value="P:chromatin remodeling"/>
    <property type="evidence" value="ECO:0007669"/>
    <property type="project" value="TreeGrafter"/>
</dbReference>
<dbReference type="Gene3D" id="1.10.10.60">
    <property type="entry name" value="Homeodomain-like"/>
    <property type="match status" value="1"/>
</dbReference>
<dbReference type="GO" id="GO:0003682">
    <property type="term" value="F:chromatin binding"/>
    <property type="evidence" value="ECO:0007669"/>
    <property type="project" value="TreeGrafter"/>
</dbReference>
<feature type="region of interest" description="Disordered" evidence="10">
    <location>
        <begin position="262"/>
        <end position="312"/>
    </location>
</feature>
<dbReference type="Pfam" id="PF00249">
    <property type="entry name" value="Myb_DNA-binding"/>
    <property type="match status" value="1"/>
</dbReference>
<dbReference type="SMART" id="SM00717">
    <property type="entry name" value="SANT"/>
    <property type="match status" value="1"/>
</dbReference>
<organism evidence="16 17">
    <name type="scientific">Cylindrobasidium torrendii FP15055 ss-10</name>
    <dbReference type="NCBI Taxonomy" id="1314674"/>
    <lineage>
        <taxon>Eukaryota</taxon>
        <taxon>Fungi</taxon>
        <taxon>Dikarya</taxon>
        <taxon>Basidiomycota</taxon>
        <taxon>Agaricomycotina</taxon>
        <taxon>Agaricomycetes</taxon>
        <taxon>Agaricomycetidae</taxon>
        <taxon>Agaricales</taxon>
        <taxon>Marasmiineae</taxon>
        <taxon>Physalacriaceae</taxon>
        <taxon>Cylindrobasidium</taxon>
    </lineage>
</organism>
<dbReference type="STRING" id="1314674.A0A0D7B390"/>
<dbReference type="SUPFAM" id="SSF46689">
    <property type="entry name" value="Homeodomain-like"/>
    <property type="match status" value="2"/>
</dbReference>
<dbReference type="PROSITE" id="PS50090">
    <property type="entry name" value="MYB_LIKE"/>
    <property type="match status" value="1"/>
</dbReference>
<dbReference type="PANTHER" id="PTHR12374:SF20">
    <property type="entry name" value="TRANSCRIPTIONAL ADAPTER 2-ALPHA"/>
    <property type="match status" value="1"/>
</dbReference>
<sequence length="632" mass="70825">MTVSQRKTTGKDDDILMNEPGDAFHCDSCTADLTHSVRIKCADPVCDVDEGVDICPRCFCAGKEFANHKRGHPYRVIEINSYPIFTEDWGADEEILLLKGISLQGFGNWRKVAEHVGTRTKEEVARHYHEVYINSEHWPKPPMDREFNVDPFEFQARKRRRIKAMDEAPPPPIKPAPVSLPGIHEIQGYFPGRLEFEHEHDNDAEEQVKDIEFGVVHAWGGDEILEDENDPEVRARVRWEEARKNPPTVIPPPQVTREMMMNGRIPGKGPPMTNGISNGHDRSSVPPKEPKKEDGEEEEDEDADDEVLQPPPIETEQSLAFKLMLLEAYSQRLQRRVHMKQIMTDRGLLDFKKLQANEKKRTKEEREILNRLRPFSQLQSATDYEEFATDVLYEALLRARIVALQTQRRLGLLTPADAVKYEEDLRQRTLQQSEPKSISKKRAASQMEDEGTPKPVVSARKMPQPLNLANSPSLHLLSQPEQVLCSQLRIFPKPYLVIKETLVREYARRGGKLRRREARDLVRCDVNKTSRVWDFLIQQGYLKITPDTSTLAKGGLVNGNGVAAAPQVNGSSPTKSVNGIAGSSSTGHSPAPAPVPGPSTQPAPSLPAPLPSYTVPAASFGAAGSSFFNGTT</sequence>
<dbReference type="InterPro" id="IPR036388">
    <property type="entry name" value="WH-like_DNA-bd_sf"/>
</dbReference>
<evidence type="ECO:0000256" key="7">
    <source>
        <dbReference type="ARBA" id="ARBA00023242"/>
    </source>
</evidence>
<evidence type="ECO:0000256" key="6">
    <source>
        <dbReference type="ARBA" id="ARBA00023163"/>
    </source>
</evidence>
<dbReference type="PANTHER" id="PTHR12374">
    <property type="entry name" value="TRANSCRIPTIONAL ADAPTOR 2 ADA2 -RELATED"/>
    <property type="match status" value="1"/>
</dbReference>
<dbReference type="InterPro" id="IPR001005">
    <property type="entry name" value="SANT/Myb"/>
</dbReference>
<dbReference type="FunFam" id="1.10.10.10:FF:000087">
    <property type="entry name" value="Transcriptional adapter 2"/>
    <property type="match status" value="1"/>
</dbReference>
<proteinExistence type="predicted"/>
<dbReference type="PROSITE" id="PS50135">
    <property type="entry name" value="ZF_ZZ_2"/>
    <property type="match status" value="1"/>
</dbReference>
<keyword evidence="7 8" id="KW-0539">Nucleus</keyword>
<reference evidence="16 17" key="1">
    <citation type="journal article" date="2015" name="Fungal Genet. Biol.">
        <title>Evolution of novel wood decay mechanisms in Agaricales revealed by the genome sequences of Fistulina hepatica and Cylindrobasidium torrendii.</title>
        <authorList>
            <person name="Floudas D."/>
            <person name="Held B.W."/>
            <person name="Riley R."/>
            <person name="Nagy L.G."/>
            <person name="Koehler G."/>
            <person name="Ransdell A.S."/>
            <person name="Younus H."/>
            <person name="Chow J."/>
            <person name="Chiniquy J."/>
            <person name="Lipzen A."/>
            <person name="Tritt A."/>
            <person name="Sun H."/>
            <person name="Haridas S."/>
            <person name="LaButti K."/>
            <person name="Ohm R.A."/>
            <person name="Kues U."/>
            <person name="Blanchette R.A."/>
            <person name="Grigoriev I.V."/>
            <person name="Minto R.E."/>
            <person name="Hibbett D.S."/>
        </authorList>
    </citation>
    <scope>NUCLEOTIDE SEQUENCE [LARGE SCALE GENOMIC DNA]</scope>
    <source>
        <strain evidence="16 17">FP15055 ss-10</strain>
    </source>
</reference>
<dbReference type="AlphaFoldDB" id="A0A0D7B390"/>
<feature type="compositionally biased region" description="Acidic residues" evidence="10">
    <location>
        <begin position="295"/>
        <end position="307"/>
    </location>
</feature>
<feature type="compositionally biased region" description="Pro residues" evidence="10">
    <location>
        <begin position="591"/>
        <end position="608"/>
    </location>
</feature>
<evidence type="ECO:0000259" key="11">
    <source>
        <dbReference type="PROSITE" id="PS50090"/>
    </source>
</evidence>
<dbReference type="InterPro" id="IPR000433">
    <property type="entry name" value="Znf_ZZ"/>
</dbReference>
<feature type="compositionally biased region" description="Basic and acidic residues" evidence="10">
    <location>
        <begin position="279"/>
        <end position="294"/>
    </location>
</feature>
<dbReference type="Pfam" id="PF04433">
    <property type="entry name" value="SWIRM"/>
    <property type="match status" value="1"/>
</dbReference>
<dbReference type="GO" id="GO:0008270">
    <property type="term" value="F:zinc ion binding"/>
    <property type="evidence" value="ECO:0007669"/>
    <property type="project" value="UniProtKB-KW"/>
</dbReference>
<dbReference type="Gene3D" id="1.10.10.10">
    <property type="entry name" value="Winged helix-like DNA-binding domain superfamily/Winged helix DNA-binding domain"/>
    <property type="match status" value="1"/>
</dbReference>
<dbReference type="InterPro" id="IPR017884">
    <property type="entry name" value="SANT_dom"/>
</dbReference>
<evidence type="ECO:0000256" key="4">
    <source>
        <dbReference type="ARBA" id="ARBA00022833"/>
    </source>
</evidence>
<feature type="domain" description="SWIRM" evidence="13">
    <location>
        <begin position="457"/>
        <end position="553"/>
    </location>
</feature>
<keyword evidence="2" id="KW-0479">Metal-binding</keyword>
<name>A0A0D7B390_9AGAR</name>
<feature type="domain" description="HTH myb-type" evidence="15">
    <location>
        <begin position="89"/>
        <end position="136"/>
    </location>
</feature>
<keyword evidence="4" id="KW-0862">Zinc</keyword>
<dbReference type="CDD" id="cd02335">
    <property type="entry name" value="ZZ_ADA2"/>
    <property type="match status" value="1"/>
</dbReference>
<dbReference type="OrthoDB" id="270417at2759"/>
<dbReference type="GO" id="GO:0003713">
    <property type="term" value="F:transcription coactivator activity"/>
    <property type="evidence" value="ECO:0007669"/>
    <property type="project" value="InterPro"/>
</dbReference>
<dbReference type="PROSITE" id="PS51293">
    <property type="entry name" value="SANT"/>
    <property type="match status" value="1"/>
</dbReference>
<evidence type="ECO:0000256" key="5">
    <source>
        <dbReference type="ARBA" id="ARBA00023015"/>
    </source>
</evidence>
<keyword evidence="5 8" id="KW-0805">Transcription regulation</keyword>
<keyword evidence="3 9" id="KW-0863">Zinc-finger</keyword>
<feature type="domain" description="SANT" evidence="14">
    <location>
        <begin position="84"/>
        <end position="136"/>
    </location>
</feature>
<feature type="compositionally biased region" description="Polar residues" evidence="10">
    <location>
        <begin position="568"/>
        <end position="588"/>
    </location>
</feature>
<evidence type="ECO:0000256" key="8">
    <source>
        <dbReference type="PIRNR" id="PIRNR025024"/>
    </source>
</evidence>